<evidence type="ECO:0000313" key="1">
    <source>
        <dbReference type="EMBL" id="JAD49363.1"/>
    </source>
</evidence>
<accession>A0A0A9AHJ8</accession>
<dbReference type="EMBL" id="GBRH01248532">
    <property type="protein sequence ID" value="JAD49363.1"/>
    <property type="molecule type" value="Transcribed_RNA"/>
</dbReference>
<sequence length="47" mass="5355">MTTVRSCIYTCVDVQTMRDHRGGFELLLHKIGSICLRDEDARVRDGS</sequence>
<protein>
    <submittedName>
        <fullName evidence="1">Uncharacterized protein</fullName>
    </submittedName>
</protein>
<organism evidence="1">
    <name type="scientific">Arundo donax</name>
    <name type="common">Giant reed</name>
    <name type="synonym">Donax arundinaceus</name>
    <dbReference type="NCBI Taxonomy" id="35708"/>
    <lineage>
        <taxon>Eukaryota</taxon>
        <taxon>Viridiplantae</taxon>
        <taxon>Streptophyta</taxon>
        <taxon>Embryophyta</taxon>
        <taxon>Tracheophyta</taxon>
        <taxon>Spermatophyta</taxon>
        <taxon>Magnoliopsida</taxon>
        <taxon>Liliopsida</taxon>
        <taxon>Poales</taxon>
        <taxon>Poaceae</taxon>
        <taxon>PACMAD clade</taxon>
        <taxon>Arundinoideae</taxon>
        <taxon>Arundineae</taxon>
        <taxon>Arundo</taxon>
    </lineage>
</organism>
<name>A0A0A9AHJ8_ARUDO</name>
<reference evidence="1" key="1">
    <citation type="submission" date="2014-09" db="EMBL/GenBank/DDBJ databases">
        <authorList>
            <person name="Magalhaes I.L.F."/>
            <person name="Oliveira U."/>
            <person name="Santos F.R."/>
            <person name="Vidigal T.H.D.A."/>
            <person name="Brescovit A.D."/>
            <person name="Santos A.J."/>
        </authorList>
    </citation>
    <scope>NUCLEOTIDE SEQUENCE</scope>
    <source>
        <tissue evidence="1">Shoot tissue taken approximately 20 cm above the soil surface</tissue>
    </source>
</reference>
<reference evidence="1" key="2">
    <citation type="journal article" date="2015" name="Data Brief">
        <title>Shoot transcriptome of the giant reed, Arundo donax.</title>
        <authorList>
            <person name="Barrero R.A."/>
            <person name="Guerrero F.D."/>
            <person name="Moolhuijzen P."/>
            <person name="Goolsby J.A."/>
            <person name="Tidwell J."/>
            <person name="Bellgard S.E."/>
            <person name="Bellgard M.I."/>
        </authorList>
    </citation>
    <scope>NUCLEOTIDE SEQUENCE</scope>
    <source>
        <tissue evidence="1">Shoot tissue taken approximately 20 cm above the soil surface</tissue>
    </source>
</reference>
<proteinExistence type="predicted"/>
<dbReference type="AlphaFoldDB" id="A0A0A9AHJ8"/>